<name>A0ABT5MP17_9PAST</name>
<keyword evidence="5 11" id="KW-0479">Metal-binding</keyword>
<evidence type="ECO:0000313" key="13">
    <source>
        <dbReference type="Proteomes" id="UP001221909"/>
    </source>
</evidence>
<dbReference type="Pfam" id="PF02110">
    <property type="entry name" value="HK"/>
    <property type="match status" value="1"/>
</dbReference>
<keyword evidence="8 11" id="KW-0067">ATP-binding</keyword>
<gene>
    <name evidence="11 12" type="primary">thiM</name>
    <name evidence="12" type="ORF">PTQ27_05525</name>
</gene>
<keyword evidence="13" id="KW-1185">Reference proteome</keyword>
<evidence type="ECO:0000256" key="4">
    <source>
        <dbReference type="ARBA" id="ARBA00022679"/>
    </source>
</evidence>
<sequence>MTTPISYQSHYLQKIREIRPLVHNITNIVAANISANGLLALGASPIMAAAIEEMESVPALSQAVVINIGTLIGKEVEAMVLAGKTANRLGIPVVLDPVGVGATPFRRQTVEKLLQEIQFTAIRGNAGELATIANVAWNAKGVDAGEGAYSLVEIAQQVAKKYHTLVAISGETDVVSNGLQTALLHNGTPMFPQITASGCLLSAVCGAFLAVADTENHLPALIEACTAYAVAGELAAKSLAPTQYGHFAVNLLDELGALTPETVENLAKVEYV</sequence>
<dbReference type="NCBIfam" id="TIGR00694">
    <property type="entry name" value="thiM"/>
    <property type="match status" value="1"/>
</dbReference>
<dbReference type="PIRSF" id="PIRSF000513">
    <property type="entry name" value="Thz_kinase"/>
    <property type="match status" value="1"/>
</dbReference>
<keyword evidence="10 11" id="KW-0784">Thiamine biosynthesis</keyword>
<dbReference type="Proteomes" id="UP001221909">
    <property type="component" value="Unassembled WGS sequence"/>
</dbReference>
<reference evidence="12 13" key="1">
    <citation type="submission" date="2023-02" db="EMBL/GenBank/DDBJ databases">
        <title>Mannheimia cairiniae sp. nov., a novel species of Mannheimia obtained from moscovy ducks (Cairina moschata) and reclassification of Mannheimia ovis as heterotypic synonym of Mannheimia pernigra.</title>
        <authorList>
            <person name="Christensen H."/>
        </authorList>
    </citation>
    <scope>NUCLEOTIDE SEQUENCE [LARGE SCALE GENOMIC DNA]</scope>
    <source>
        <strain evidence="12 13">AT1</strain>
    </source>
</reference>
<keyword evidence="4 11" id="KW-0808">Transferase</keyword>
<comment type="caution">
    <text evidence="12">The sequence shown here is derived from an EMBL/GenBank/DDBJ whole genome shotgun (WGS) entry which is preliminary data.</text>
</comment>
<keyword evidence="6 11" id="KW-0547">Nucleotide-binding</keyword>
<accession>A0ABT5MP17</accession>
<dbReference type="NCBIfam" id="NF006830">
    <property type="entry name" value="PRK09355.1"/>
    <property type="match status" value="1"/>
</dbReference>
<dbReference type="EMBL" id="JAQSJE010000004">
    <property type="protein sequence ID" value="MDD0823923.1"/>
    <property type="molecule type" value="Genomic_DNA"/>
</dbReference>
<evidence type="ECO:0000256" key="7">
    <source>
        <dbReference type="ARBA" id="ARBA00022777"/>
    </source>
</evidence>
<dbReference type="RefSeq" id="WP_273747780.1">
    <property type="nucleotide sequence ID" value="NZ_JAQSJE010000004.1"/>
</dbReference>
<evidence type="ECO:0000256" key="5">
    <source>
        <dbReference type="ARBA" id="ARBA00022723"/>
    </source>
</evidence>
<comment type="similarity">
    <text evidence="11">Belongs to the Thz kinase family.</text>
</comment>
<feature type="binding site" evidence="11">
    <location>
        <position position="196"/>
    </location>
    <ligand>
        <name>substrate</name>
    </ligand>
</feature>
<dbReference type="EC" id="2.7.1.50" evidence="11"/>
<keyword evidence="9 11" id="KW-0460">Magnesium</keyword>
<dbReference type="HAMAP" id="MF_00228">
    <property type="entry name" value="Thz_kinase"/>
    <property type="match status" value="1"/>
</dbReference>
<dbReference type="SUPFAM" id="SSF53613">
    <property type="entry name" value="Ribokinase-like"/>
    <property type="match status" value="1"/>
</dbReference>
<evidence type="ECO:0000256" key="1">
    <source>
        <dbReference type="ARBA" id="ARBA00001771"/>
    </source>
</evidence>
<comment type="pathway">
    <text evidence="3 11">Cofactor biosynthesis; thiamine diphosphate biosynthesis; 4-methyl-5-(2-phosphoethyl)-thiazole from 5-(2-hydroxyethyl)-4-methylthiazole: step 1/1.</text>
</comment>
<evidence type="ECO:0000256" key="2">
    <source>
        <dbReference type="ARBA" id="ARBA00001946"/>
    </source>
</evidence>
<feature type="binding site" evidence="11">
    <location>
        <position position="169"/>
    </location>
    <ligand>
        <name>ATP</name>
        <dbReference type="ChEBI" id="CHEBI:30616"/>
    </ligand>
</feature>
<feature type="binding site" evidence="11">
    <location>
        <position position="47"/>
    </location>
    <ligand>
        <name>substrate</name>
    </ligand>
</feature>
<dbReference type="CDD" id="cd01170">
    <property type="entry name" value="THZ_kinase"/>
    <property type="match status" value="1"/>
</dbReference>
<evidence type="ECO:0000256" key="3">
    <source>
        <dbReference type="ARBA" id="ARBA00004868"/>
    </source>
</evidence>
<evidence type="ECO:0000256" key="8">
    <source>
        <dbReference type="ARBA" id="ARBA00022840"/>
    </source>
</evidence>
<evidence type="ECO:0000313" key="12">
    <source>
        <dbReference type="EMBL" id="MDD0823923.1"/>
    </source>
</evidence>
<feature type="binding site" evidence="11">
    <location>
        <position position="123"/>
    </location>
    <ligand>
        <name>ATP</name>
        <dbReference type="ChEBI" id="CHEBI:30616"/>
    </ligand>
</feature>
<dbReference type="InterPro" id="IPR029056">
    <property type="entry name" value="Ribokinase-like"/>
</dbReference>
<comment type="function">
    <text evidence="11">Catalyzes the phosphorylation of the hydroxyl group of 4-methyl-5-beta-hydroxyethylthiazole (THZ).</text>
</comment>
<comment type="catalytic activity">
    <reaction evidence="1 11">
        <text>5-(2-hydroxyethyl)-4-methylthiazole + ATP = 4-methyl-5-(2-phosphooxyethyl)-thiazole + ADP + H(+)</text>
        <dbReference type="Rhea" id="RHEA:24212"/>
        <dbReference type="ChEBI" id="CHEBI:15378"/>
        <dbReference type="ChEBI" id="CHEBI:17957"/>
        <dbReference type="ChEBI" id="CHEBI:30616"/>
        <dbReference type="ChEBI" id="CHEBI:58296"/>
        <dbReference type="ChEBI" id="CHEBI:456216"/>
        <dbReference type="EC" id="2.7.1.50"/>
    </reaction>
</comment>
<proteinExistence type="inferred from homology"/>
<keyword evidence="7 11" id="KW-0418">Kinase</keyword>
<dbReference type="Gene3D" id="3.40.1190.20">
    <property type="match status" value="1"/>
</dbReference>
<dbReference type="PRINTS" id="PR01099">
    <property type="entry name" value="HYETHTZKNASE"/>
</dbReference>
<evidence type="ECO:0000256" key="10">
    <source>
        <dbReference type="ARBA" id="ARBA00022977"/>
    </source>
</evidence>
<evidence type="ECO:0000256" key="6">
    <source>
        <dbReference type="ARBA" id="ARBA00022741"/>
    </source>
</evidence>
<dbReference type="GO" id="GO:0004417">
    <property type="term" value="F:hydroxyethylthiazole kinase activity"/>
    <property type="evidence" value="ECO:0007669"/>
    <property type="project" value="UniProtKB-EC"/>
</dbReference>
<evidence type="ECO:0000256" key="9">
    <source>
        <dbReference type="ARBA" id="ARBA00022842"/>
    </source>
</evidence>
<evidence type="ECO:0000256" key="11">
    <source>
        <dbReference type="HAMAP-Rule" id="MF_00228"/>
    </source>
</evidence>
<dbReference type="InterPro" id="IPR000417">
    <property type="entry name" value="Hyethyz_kinase"/>
</dbReference>
<comment type="cofactor">
    <cofactor evidence="2 11">
        <name>Mg(2+)</name>
        <dbReference type="ChEBI" id="CHEBI:18420"/>
    </cofactor>
</comment>
<protein>
    <recommendedName>
        <fullName evidence="11">Hydroxyethylthiazole kinase</fullName>
        <ecNumber evidence="11">2.7.1.50</ecNumber>
    </recommendedName>
    <alternativeName>
        <fullName evidence="11">4-methyl-5-beta-hydroxyethylthiazole kinase</fullName>
        <shortName evidence="11">TH kinase</shortName>
        <shortName evidence="11">Thz kinase</shortName>
    </alternativeName>
</protein>
<organism evidence="12 13">
    <name type="scientific">Mannheimia cairinae</name>
    <dbReference type="NCBI Taxonomy" id="3025936"/>
    <lineage>
        <taxon>Bacteria</taxon>
        <taxon>Pseudomonadati</taxon>
        <taxon>Pseudomonadota</taxon>
        <taxon>Gammaproteobacteria</taxon>
        <taxon>Pasteurellales</taxon>
        <taxon>Pasteurellaceae</taxon>
        <taxon>Mannheimia</taxon>
    </lineage>
</organism>